<dbReference type="InterPro" id="IPR046533">
    <property type="entry name" value="DUF6598"/>
</dbReference>
<dbReference type="eggNOG" id="ENOG502R3B0">
    <property type="taxonomic scope" value="Eukaryota"/>
</dbReference>
<gene>
    <name evidence="2" type="ORF">TRIUR3_30953</name>
</gene>
<organism evidence="2">
    <name type="scientific">Triticum urartu</name>
    <name type="common">Red wild einkorn</name>
    <name type="synonym">Crithodium urartu</name>
    <dbReference type="NCBI Taxonomy" id="4572"/>
    <lineage>
        <taxon>Eukaryota</taxon>
        <taxon>Viridiplantae</taxon>
        <taxon>Streptophyta</taxon>
        <taxon>Embryophyta</taxon>
        <taxon>Tracheophyta</taxon>
        <taxon>Spermatophyta</taxon>
        <taxon>Magnoliopsida</taxon>
        <taxon>Liliopsida</taxon>
        <taxon>Poales</taxon>
        <taxon>Poaceae</taxon>
        <taxon>BOP clade</taxon>
        <taxon>Pooideae</taxon>
        <taxon>Triticodae</taxon>
        <taxon>Triticeae</taxon>
        <taxon>Triticinae</taxon>
        <taxon>Triticum</taxon>
    </lineage>
</organism>
<dbReference type="EMBL" id="KD205336">
    <property type="protein sequence ID" value="EMS52561.1"/>
    <property type="molecule type" value="Genomic_DNA"/>
</dbReference>
<accession>M7YZF9</accession>
<evidence type="ECO:0000313" key="2">
    <source>
        <dbReference type="EMBL" id="EMS52561.1"/>
    </source>
</evidence>
<reference evidence="2" key="1">
    <citation type="journal article" date="2013" name="Nature">
        <title>Draft genome of the wheat A-genome progenitor Triticum urartu.</title>
        <authorList>
            <person name="Ling H.Q."/>
            <person name="Zhao S."/>
            <person name="Liu D."/>
            <person name="Wang J."/>
            <person name="Sun H."/>
            <person name="Zhang C."/>
            <person name="Fan H."/>
            <person name="Li D."/>
            <person name="Dong L."/>
            <person name="Tao Y."/>
            <person name="Gao C."/>
            <person name="Wu H."/>
            <person name="Li Y."/>
            <person name="Cui Y."/>
            <person name="Guo X."/>
            <person name="Zheng S."/>
            <person name="Wang B."/>
            <person name="Yu K."/>
            <person name="Liang Q."/>
            <person name="Yang W."/>
            <person name="Lou X."/>
            <person name="Chen J."/>
            <person name="Feng M."/>
            <person name="Jian J."/>
            <person name="Zhang X."/>
            <person name="Luo G."/>
            <person name="Jiang Y."/>
            <person name="Liu J."/>
            <person name="Wang Z."/>
            <person name="Sha Y."/>
            <person name="Zhang B."/>
            <person name="Wu H."/>
            <person name="Tang D."/>
            <person name="Shen Q."/>
            <person name="Xue P."/>
            <person name="Zou S."/>
            <person name="Wang X."/>
            <person name="Liu X."/>
            <person name="Wang F."/>
            <person name="Yang Y."/>
            <person name="An X."/>
            <person name="Dong Z."/>
            <person name="Zhang K."/>
            <person name="Zhang X."/>
            <person name="Luo M.C."/>
            <person name="Dvorak J."/>
            <person name="Tong Y."/>
            <person name="Wang J."/>
            <person name="Yang H."/>
            <person name="Li Z."/>
            <person name="Wang D."/>
            <person name="Zhang A."/>
            <person name="Wang J."/>
        </authorList>
    </citation>
    <scope>NUCLEOTIDE SEQUENCE</scope>
</reference>
<dbReference type="AlphaFoldDB" id="M7YZF9"/>
<dbReference type="Pfam" id="PF20241">
    <property type="entry name" value="DUF6598"/>
    <property type="match status" value="1"/>
</dbReference>
<sequence>MEFTRKEQFDAYVDLILAVRQEGTTKAAEEAERRKTAQAPKNKKKSARKAAALEWARKSLEAERAKDRSVFKPKTMTEEDVAAAAVYRAKGEEAHRNQDRKGELDAVIKWIATGDPEAIRISNQWVEENMEAMKLQALDPTDYWEAVDARRHRESGESLWVDSFGPSPTQPMCYTDDKPPRGPAYPMRTLQVFSVRVGAITGGLDWPLDVYGIIAARDSFDDNHNIIFNRSRHNCQTIDRKNPCLRLTGPTRAVVVVDPASFDVNLRVKGRTESEDRELSNLVFHYHDSGSSESYAIKRVSTSKLSTVALMLGDIVNSVEATISVRVVGGEWPEGFQGLISANTASIDAKKIELLAFGDKLPLAADGIIQLSRNVVSVEANGELIVSVMASSLEDQTVERDSEAFRAKKTSRSMRMLEVHRCKFEVTVTWSLVQNLPHFHKLTNDV</sequence>
<dbReference type="STRING" id="4572.M7YZF9"/>
<dbReference type="PANTHER" id="PTHR33065:SF111">
    <property type="entry name" value="DUF6598 DOMAIN-CONTAINING PROTEIN"/>
    <property type="match status" value="1"/>
</dbReference>
<dbReference type="OMA" id="FHYHDSG"/>
<name>M7YZF9_TRIUA</name>
<dbReference type="PANTHER" id="PTHR33065">
    <property type="entry name" value="OS07G0486400 PROTEIN"/>
    <property type="match status" value="1"/>
</dbReference>
<protein>
    <recommendedName>
        <fullName evidence="1">DUF6598 domain-containing protein</fullName>
    </recommendedName>
</protein>
<evidence type="ECO:0000259" key="1">
    <source>
        <dbReference type="Pfam" id="PF20241"/>
    </source>
</evidence>
<proteinExistence type="predicted"/>
<feature type="domain" description="DUF6598" evidence="1">
    <location>
        <begin position="189"/>
        <end position="428"/>
    </location>
</feature>